<accession>A0A0A6P967</accession>
<dbReference type="SUPFAM" id="SSF56436">
    <property type="entry name" value="C-type lectin-like"/>
    <property type="match status" value="1"/>
</dbReference>
<dbReference type="PANTHER" id="PTHR23150:SF35">
    <property type="entry name" value="BLL6746 PROTEIN"/>
    <property type="match status" value="1"/>
</dbReference>
<evidence type="ECO:0000313" key="2">
    <source>
        <dbReference type="EMBL" id="KHD06809.2"/>
    </source>
</evidence>
<comment type="caution">
    <text evidence="2">The sequence shown here is derived from an EMBL/GenBank/DDBJ whole genome shotgun (WGS) entry which is preliminary data.</text>
</comment>
<dbReference type="InterPro" id="IPR051043">
    <property type="entry name" value="Sulfatase_Mod_Factor_Kinase"/>
</dbReference>
<gene>
    <name evidence="2" type="ORF">PN36_30460</name>
</gene>
<keyword evidence="3" id="KW-1185">Reference proteome</keyword>
<dbReference type="AlphaFoldDB" id="A0A0A6P967"/>
<proteinExistence type="predicted"/>
<dbReference type="GO" id="GO:0120147">
    <property type="term" value="F:formylglycine-generating oxidase activity"/>
    <property type="evidence" value="ECO:0007669"/>
    <property type="project" value="TreeGrafter"/>
</dbReference>
<dbReference type="InterPro" id="IPR042095">
    <property type="entry name" value="SUMF_sf"/>
</dbReference>
<evidence type="ECO:0000259" key="1">
    <source>
        <dbReference type="Pfam" id="PF03781"/>
    </source>
</evidence>
<dbReference type="Proteomes" id="UP000030428">
    <property type="component" value="Unassembled WGS sequence"/>
</dbReference>
<dbReference type="Gene3D" id="3.90.1580.10">
    <property type="entry name" value="paralog of FGE (formylglycine-generating enzyme)"/>
    <property type="match status" value="1"/>
</dbReference>
<feature type="domain" description="Sulfatase-modifying factor enzyme-like" evidence="1">
    <location>
        <begin position="30"/>
        <end position="255"/>
    </location>
</feature>
<dbReference type="EMBL" id="JSZA02000225">
    <property type="protein sequence ID" value="KHD06809.2"/>
    <property type="molecule type" value="Genomic_DNA"/>
</dbReference>
<sequence length="259" mass="29232">MLETEPVVTPKPSRQAGQVFQDRLRDGGKGPQMVWIKAGSFQMGSNDGYDREKPVHRVSITQDFGMGRYEVTFAEYDKFAEATDREKPNDRGWGRGNRPVINVSWHDANAYAEWLTQQTGKTYRLPTEAEWEYVARAGTTTQYWWGNTASHDYANYGNTVKGKDRWKYTAPVGSFEPNSFGIYDTAGNVWEWVYDIYSSDYSNSLSSDPKGPSTGSSRVVRGGGWYSTASYCRAAVRGSNSPVVRDYDLGFRLLRLSTP</sequence>
<dbReference type="PANTHER" id="PTHR23150">
    <property type="entry name" value="SULFATASE MODIFYING FACTOR 1, 2"/>
    <property type="match status" value="1"/>
</dbReference>
<evidence type="ECO:0000313" key="3">
    <source>
        <dbReference type="Proteomes" id="UP000030428"/>
    </source>
</evidence>
<reference evidence="2 3" key="1">
    <citation type="journal article" date="2016" name="Front. Microbiol.">
        <title>Single-Cell (Meta-)Genomics of a Dimorphic Candidatus Thiomargarita nelsonii Reveals Genomic Plasticity.</title>
        <authorList>
            <person name="Flood B.E."/>
            <person name="Fliss P."/>
            <person name="Jones D.S."/>
            <person name="Dick G.J."/>
            <person name="Jain S."/>
            <person name="Kaster A.K."/>
            <person name="Winkel M."/>
            <person name="Mussmann M."/>
            <person name="Bailey J."/>
        </authorList>
    </citation>
    <scope>NUCLEOTIDE SEQUENCE [LARGE SCALE GENOMIC DNA]</scope>
    <source>
        <strain evidence="2">Hydrate Ridge</strain>
    </source>
</reference>
<name>A0A0A6P967_9GAMM</name>
<dbReference type="InterPro" id="IPR016187">
    <property type="entry name" value="CTDL_fold"/>
</dbReference>
<organism evidence="2 3">
    <name type="scientific">Candidatus Thiomargarita nelsonii</name>
    <dbReference type="NCBI Taxonomy" id="1003181"/>
    <lineage>
        <taxon>Bacteria</taxon>
        <taxon>Pseudomonadati</taxon>
        <taxon>Pseudomonadota</taxon>
        <taxon>Gammaproteobacteria</taxon>
        <taxon>Thiotrichales</taxon>
        <taxon>Thiotrichaceae</taxon>
        <taxon>Thiomargarita</taxon>
    </lineage>
</organism>
<dbReference type="Pfam" id="PF03781">
    <property type="entry name" value="FGE-sulfatase"/>
    <property type="match status" value="1"/>
</dbReference>
<dbReference type="InterPro" id="IPR005532">
    <property type="entry name" value="SUMF_dom"/>
</dbReference>
<protein>
    <recommendedName>
        <fullName evidence="1">Sulfatase-modifying factor enzyme-like domain-containing protein</fullName>
    </recommendedName>
</protein>